<evidence type="ECO:0000313" key="10">
    <source>
        <dbReference type="Proteomes" id="UP000216024"/>
    </source>
</evidence>
<keyword evidence="10" id="KW-1185">Reference proteome</keyword>
<protein>
    <submittedName>
        <fullName evidence="9">Sigma-54-dependent Fis family transcriptional regulator</fullName>
    </submittedName>
</protein>
<dbReference type="InterPro" id="IPR003593">
    <property type="entry name" value="AAA+_ATPase"/>
</dbReference>
<dbReference type="PROSITE" id="PS00675">
    <property type="entry name" value="SIGMA54_INTERACT_1"/>
    <property type="match status" value="1"/>
</dbReference>
<dbReference type="PRINTS" id="PR01590">
    <property type="entry name" value="HTHFIS"/>
</dbReference>
<dbReference type="GO" id="GO:0043565">
    <property type="term" value="F:sequence-specific DNA binding"/>
    <property type="evidence" value="ECO:0007669"/>
    <property type="project" value="InterPro"/>
</dbReference>
<evidence type="ECO:0000313" key="9">
    <source>
        <dbReference type="EMBL" id="PAB57932.1"/>
    </source>
</evidence>
<dbReference type="Pfam" id="PF02954">
    <property type="entry name" value="HTH_8"/>
    <property type="match status" value="1"/>
</dbReference>
<keyword evidence="1" id="KW-0547">Nucleotide-binding</keyword>
<dbReference type="GO" id="GO:0006355">
    <property type="term" value="P:regulation of DNA-templated transcription"/>
    <property type="evidence" value="ECO:0007669"/>
    <property type="project" value="InterPro"/>
</dbReference>
<dbReference type="Gene3D" id="1.10.10.60">
    <property type="entry name" value="Homeodomain-like"/>
    <property type="match status" value="1"/>
</dbReference>
<dbReference type="InterPro" id="IPR025944">
    <property type="entry name" value="Sigma_54_int_dom_CS"/>
</dbReference>
<evidence type="ECO:0000259" key="8">
    <source>
        <dbReference type="PROSITE" id="PS50112"/>
    </source>
</evidence>
<accession>A0A267MEX0</accession>
<feature type="domain" description="Sigma-54 factor interaction" evidence="7">
    <location>
        <begin position="150"/>
        <end position="378"/>
    </location>
</feature>
<evidence type="ECO:0000259" key="7">
    <source>
        <dbReference type="PROSITE" id="PS50045"/>
    </source>
</evidence>
<dbReference type="OrthoDB" id="9803970at2"/>
<dbReference type="SMART" id="SM00091">
    <property type="entry name" value="PAS"/>
    <property type="match status" value="1"/>
</dbReference>
<keyword evidence="6" id="KW-0175">Coiled coil</keyword>
<evidence type="ECO:0000256" key="6">
    <source>
        <dbReference type="SAM" id="Coils"/>
    </source>
</evidence>
<dbReference type="InterPro" id="IPR002078">
    <property type="entry name" value="Sigma_54_int"/>
</dbReference>
<dbReference type="InterPro" id="IPR025662">
    <property type="entry name" value="Sigma_54_int_dom_ATP-bd_1"/>
</dbReference>
<comment type="caution">
    <text evidence="9">The sequence shown here is derived from an EMBL/GenBank/DDBJ whole genome shotgun (WGS) entry which is preliminary data.</text>
</comment>
<dbReference type="SUPFAM" id="SSF52540">
    <property type="entry name" value="P-loop containing nucleoside triphosphate hydrolases"/>
    <property type="match status" value="1"/>
</dbReference>
<dbReference type="PROSITE" id="PS00688">
    <property type="entry name" value="SIGMA54_INTERACT_3"/>
    <property type="match status" value="1"/>
</dbReference>
<feature type="domain" description="PAS" evidence="8">
    <location>
        <begin position="5"/>
        <end position="79"/>
    </location>
</feature>
<sequence length="463" mass="53289">MKEYLDDLLYTIMESIDEGIHVIDKEGKTIFYNKAMENMEGMDREEVLNKKLLKVFPTLDKDTSTLLMALERGEAIKERPQIYYNNHNKEITTINNTIPIIKDDEIMGAIEIARDITKIKELSTEVVQLQRKLQEQNDKTGKKKFTFDSIIGHSEKFIKAIEYAKRASNYSSSVLIYGETGTGKELVAQSIHYASERADKPFIAQNCAAIPESLLEAMLFGTEKGSFTGAMSKVGLFEHANGGTLFLDEINSMGEKLQSKLLRVLQEKIIRRVGGLKDIVVDVRIIASTNEEPYKIIEEKRLRKDLFYRINVMPVNLPPLRERREDIEVLVEHFIEKYNRKLNVNIKKVEKDVIKYFKKYNWPGNIRELENYIQGAMNVVGEDEILRKEHFSPHVNTNVFKFHAENKYKLQGTLPDTLIAIEKEMIKDALNNNNGNISKAADLLGIKRQTLQHKLKKYNLKGD</sequence>
<dbReference type="InterPro" id="IPR025943">
    <property type="entry name" value="Sigma_54_int_dom_ATP-bd_2"/>
</dbReference>
<dbReference type="Gene3D" id="3.40.50.300">
    <property type="entry name" value="P-loop containing nucleotide triphosphate hydrolases"/>
    <property type="match status" value="1"/>
</dbReference>
<dbReference type="PANTHER" id="PTHR32071">
    <property type="entry name" value="TRANSCRIPTIONAL REGULATORY PROTEIN"/>
    <property type="match status" value="1"/>
</dbReference>
<dbReference type="InterPro" id="IPR009057">
    <property type="entry name" value="Homeodomain-like_sf"/>
</dbReference>
<keyword evidence="4" id="KW-0238">DNA-binding</keyword>
<dbReference type="Pfam" id="PF13426">
    <property type="entry name" value="PAS_9"/>
    <property type="match status" value="1"/>
</dbReference>
<dbReference type="PANTHER" id="PTHR32071:SF74">
    <property type="entry name" value="TRANSCRIPTIONAL ACTIVATOR ROCR"/>
    <property type="match status" value="1"/>
</dbReference>
<dbReference type="SUPFAM" id="SSF46689">
    <property type="entry name" value="Homeodomain-like"/>
    <property type="match status" value="1"/>
</dbReference>
<evidence type="ECO:0000256" key="3">
    <source>
        <dbReference type="ARBA" id="ARBA00023015"/>
    </source>
</evidence>
<dbReference type="PROSITE" id="PS50045">
    <property type="entry name" value="SIGMA54_INTERACT_4"/>
    <property type="match status" value="1"/>
</dbReference>
<dbReference type="AlphaFoldDB" id="A0A267MEX0"/>
<evidence type="ECO:0000256" key="4">
    <source>
        <dbReference type="ARBA" id="ARBA00023125"/>
    </source>
</evidence>
<keyword evidence="3" id="KW-0805">Transcription regulation</keyword>
<proteinExistence type="predicted"/>
<gene>
    <name evidence="9" type="ORF">CCE28_17355</name>
</gene>
<name>A0A267MEX0_9FIRM</name>
<dbReference type="EMBL" id="NIBG01000021">
    <property type="protein sequence ID" value="PAB57932.1"/>
    <property type="molecule type" value="Genomic_DNA"/>
</dbReference>
<dbReference type="InterPro" id="IPR058031">
    <property type="entry name" value="AAA_lid_NorR"/>
</dbReference>
<keyword evidence="2" id="KW-0067">ATP-binding</keyword>
<dbReference type="Proteomes" id="UP000216024">
    <property type="component" value="Unassembled WGS sequence"/>
</dbReference>
<organism evidence="9 10">
    <name type="scientific">Anaeromicrobium sediminis</name>
    <dbReference type="NCBI Taxonomy" id="1478221"/>
    <lineage>
        <taxon>Bacteria</taxon>
        <taxon>Bacillati</taxon>
        <taxon>Bacillota</taxon>
        <taxon>Clostridia</taxon>
        <taxon>Peptostreptococcales</taxon>
        <taxon>Thermotaleaceae</taxon>
        <taxon>Anaeromicrobium</taxon>
    </lineage>
</organism>
<reference evidence="9 10" key="1">
    <citation type="submission" date="2017-06" db="EMBL/GenBank/DDBJ databases">
        <title>Draft genome sequence of anaerobic fermentative bacterium Anaeromicrobium sediminis DY2726D isolated from West Pacific Ocean sediments.</title>
        <authorList>
            <person name="Zeng X."/>
        </authorList>
    </citation>
    <scope>NUCLEOTIDE SEQUENCE [LARGE SCALE GENOMIC DNA]</scope>
    <source>
        <strain evidence="9 10">DY2726D</strain>
    </source>
</reference>
<dbReference type="CDD" id="cd00009">
    <property type="entry name" value="AAA"/>
    <property type="match status" value="1"/>
</dbReference>
<dbReference type="Pfam" id="PF00158">
    <property type="entry name" value="Sigma54_activat"/>
    <property type="match status" value="1"/>
</dbReference>
<dbReference type="PROSITE" id="PS00676">
    <property type="entry name" value="SIGMA54_INTERACT_2"/>
    <property type="match status" value="1"/>
</dbReference>
<feature type="coiled-coil region" evidence="6">
    <location>
        <begin position="112"/>
        <end position="139"/>
    </location>
</feature>
<dbReference type="Pfam" id="PF25601">
    <property type="entry name" value="AAA_lid_14"/>
    <property type="match status" value="1"/>
</dbReference>
<dbReference type="InterPro" id="IPR000014">
    <property type="entry name" value="PAS"/>
</dbReference>
<keyword evidence="5" id="KW-0804">Transcription</keyword>
<dbReference type="PROSITE" id="PS50112">
    <property type="entry name" value="PAS"/>
    <property type="match status" value="1"/>
</dbReference>
<evidence type="ECO:0000256" key="1">
    <source>
        <dbReference type="ARBA" id="ARBA00022741"/>
    </source>
</evidence>
<dbReference type="NCBIfam" id="TIGR00229">
    <property type="entry name" value="sensory_box"/>
    <property type="match status" value="1"/>
</dbReference>
<dbReference type="CDD" id="cd00130">
    <property type="entry name" value="PAS"/>
    <property type="match status" value="1"/>
</dbReference>
<evidence type="ECO:0000256" key="5">
    <source>
        <dbReference type="ARBA" id="ARBA00023163"/>
    </source>
</evidence>
<evidence type="ECO:0000256" key="2">
    <source>
        <dbReference type="ARBA" id="ARBA00022840"/>
    </source>
</evidence>
<dbReference type="FunFam" id="3.40.50.300:FF:000006">
    <property type="entry name" value="DNA-binding transcriptional regulator NtrC"/>
    <property type="match status" value="1"/>
</dbReference>
<dbReference type="Gene3D" id="1.10.8.60">
    <property type="match status" value="1"/>
</dbReference>
<dbReference type="SMART" id="SM00382">
    <property type="entry name" value="AAA"/>
    <property type="match status" value="1"/>
</dbReference>
<dbReference type="Gene3D" id="3.30.450.20">
    <property type="entry name" value="PAS domain"/>
    <property type="match status" value="1"/>
</dbReference>
<dbReference type="InterPro" id="IPR027417">
    <property type="entry name" value="P-loop_NTPase"/>
</dbReference>
<dbReference type="RefSeq" id="WP_095134995.1">
    <property type="nucleotide sequence ID" value="NZ_NIBG01000021.1"/>
</dbReference>
<dbReference type="InterPro" id="IPR035965">
    <property type="entry name" value="PAS-like_dom_sf"/>
</dbReference>
<dbReference type="SUPFAM" id="SSF55785">
    <property type="entry name" value="PYP-like sensor domain (PAS domain)"/>
    <property type="match status" value="1"/>
</dbReference>
<dbReference type="InterPro" id="IPR002197">
    <property type="entry name" value="HTH_Fis"/>
</dbReference>
<dbReference type="GO" id="GO:0005524">
    <property type="term" value="F:ATP binding"/>
    <property type="evidence" value="ECO:0007669"/>
    <property type="project" value="UniProtKB-KW"/>
</dbReference>